<feature type="transmembrane region" description="Helical" evidence="1">
    <location>
        <begin position="245"/>
        <end position="264"/>
    </location>
</feature>
<dbReference type="InterPro" id="IPR045340">
    <property type="entry name" value="DUF6533"/>
</dbReference>
<evidence type="ECO:0000259" key="2">
    <source>
        <dbReference type="Pfam" id="PF20151"/>
    </source>
</evidence>
<keyword evidence="4" id="KW-1185">Reference proteome</keyword>
<dbReference type="EMBL" id="KV448458">
    <property type="protein sequence ID" value="OAX35891.1"/>
    <property type="molecule type" value="Genomic_DNA"/>
</dbReference>
<feature type="transmembrane region" description="Helical" evidence="1">
    <location>
        <begin position="176"/>
        <end position="196"/>
    </location>
</feature>
<accession>A0A1B7MTH8</accession>
<feature type="transmembrane region" description="Helical" evidence="1">
    <location>
        <begin position="40"/>
        <end position="60"/>
    </location>
</feature>
<name>A0A1B7MTH8_9AGAM</name>
<evidence type="ECO:0000256" key="1">
    <source>
        <dbReference type="SAM" id="Phobius"/>
    </source>
</evidence>
<dbReference type="Pfam" id="PF20151">
    <property type="entry name" value="DUF6533"/>
    <property type="match status" value="1"/>
</dbReference>
<organism evidence="3 4">
    <name type="scientific">Rhizopogon vinicolor AM-OR11-026</name>
    <dbReference type="NCBI Taxonomy" id="1314800"/>
    <lineage>
        <taxon>Eukaryota</taxon>
        <taxon>Fungi</taxon>
        <taxon>Dikarya</taxon>
        <taxon>Basidiomycota</taxon>
        <taxon>Agaricomycotina</taxon>
        <taxon>Agaricomycetes</taxon>
        <taxon>Agaricomycetidae</taxon>
        <taxon>Boletales</taxon>
        <taxon>Suillineae</taxon>
        <taxon>Rhizopogonaceae</taxon>
        <taxon>Rhizopogon</taxon>
    </lineage>
</organism>
<keyword evidence="1" id="KW-0472">Membrane</keyword>
<feature type="transmembrane region" description="Helical" evidence="1">
    <location>
        <begin position="124"/>
        <end position="146"/>
    </location>
</feature>
<evidence type="ECO:0000313" key="4">
    <source>
        <dbReference type="Proteomes" id="UP000092154"/>
    </source>
</evidence>
<protein>
    <recommendedName>
        <fullName evidence="2">DUF6533 domain-containing protein</fullName>
    </recommendedName>
</protein>
<feature type="transmembrane region" description="Helical" evidence="1">
    <location>
        <begin position="217"/>
        <end position="239"/>
    </location>
</feature>
<dbReference type="Proteomes" id="UP000092154">
    <property type="component" value="Unassembled WGS sequence"/>
</dbReference>
<sequence>MSYTTIELLVRHFTDTNPLNMTIVSNDPSWWSTIDQNRSYSYFVVAASIINVYDWALTFVKEVDLVWVRYMGILYSVASPDSITDGHGTFVYQVFGWASFIVNVMLWAIMLARLHAMYQQSRKMLIFLMATFLAITIACTVINTLISRSLLGEELVLSGTYHCITWGYDPSLIVKAWLIGTVWEVLALHLTAWIAVKHIRELRRRPTGTAIGDCLTVLIKYHVFYFAGFAAAASFNIGVTLSPSLRTVLAGMVQISGSLQMFVLGPRLILSVRDYHAELVENSNAGTGMSMDAFHWQERINELAGDDV</sequence>
<dbReference type="AlphaFoldDB" id="A0A1B7MTH8"/>
<proteinExistence type="predicted"/>
<feature type="transmembrane region" description="Helical" evidence="1">
    <location>
        <begin position="90"/>
        <end position="112"/>
    </location>
</feature>
<keyword evidence="1" id="KW-1133">Transmembrane helix</keyword>
<keyword evidence="1" id="KW-0812">Transmembrane</keyword>
<feature type="domain" description="DUF6533" evidence="2">
    <location>
        <begin position="42"/>
        <end position="75"/>
    </location>
</feature>
<reference evidence="3 4" key="1">
    <citation type="submission" date="2016-06" db="EMBL/GenBank/DDBJ databases">
        <title>Comparative genomics of the ectomycorrhizal sister species Rhizopogon vinicolor and Rhizopogon vesiculosus (Basidiomycota: Boletales) reveals a divergence of the mating type B locus.</title>
        <authorList>
            <consortium name="DOE Joint Genome Institute"/>
            <person name="Mujic A.B."/>
            <person name="Kuo A."/>
            <person name="Tritt A."/>
            <person name="Lipzen A."/>
            <person name="Chen C."/>
            <person name="Johnson J."/>
            <person name="Sharma A."/>
            <person name="Barry K."/>
            <person name="Grigoriev I.V."/>
            <person name="Spatafora J.W."/>
        </authorList>
    </citation>
    <scope>NUCLEOTIDE SEQUENCE [LARGE SCALE GENOMIC DNA]</scope>
    <source>
        <strain evidence="3 4">AM-OR11-026</strain>
    </source>
</reference>
<gene>
    <name evidence="3" type="ORF">K503DRAFT_784750</name>
</gene>
<evidence type="ECO:0000313" key="3">
    <source>
        <dbReference type="EMBL" id="OAX35891.1"/>
    </source>
</evidence>
<dbReference type="OrthoDB" id="2952413at2759"/>
<dbReference type="InParanoid" id="A0A1B7MTH8"/>